<gene>
    <name evidence="1" type="ORF">TVY486_0904130</name>
</gene>
<protein>
    <submittedName>
        <fullName evidence="1">Uncharacterized protein</fullName>
    </submittedName>
</protein>
<accession>G0U2T8</accession>
<proteinExistence type="predicted"/>
<reference evidence="1" key="1">
    <citation type="journal article" date="2012" name="Proc. Natl. Acad. Sci. U.S.A.">
        <title>Antigenic diversity is generated by distinct evolutionary mechanisms in African trypanosome species.</title>
        <authorList>
            <person name="Jackson A.P."/>
            <person name="Berry A."/>
            <person name="Aslett M."/>
            <person name="Allison H.C."/>
            <person name="Burton P."/>
            <person name="Vavrova-Anderson J."/>
            <person name="Brown R."/>
            <person name="Browne H."/>
            <person name="Corton N."/>
            <person name="Hauser H."/>
            <person name="Gamble J."/>
            <person name="Gilderthorp R."/>
            <person name="Marcello L."/>
            <person name="McQuillan J."/>
            <person name="Otto T.D."/>
            <person name="Quail M.A."/>
            <person name="Sanders M.J."/>
            <person name="van Tonder A."/>
            <person name="Ginger M.L."/>
            <person name="Field M.C."/>
            <person name="Barry J.D."/>
            <person name="Hertz-Fowler C."/>
            <person name="Berriman M."/>
        </authorList>
    </citation>
    <scope>NUCLEOTIDE SEQUENCE</scope>
    <source>
        <strain evidence="1">Y486</strain>
    </source>
</reference>
<dbReference type="EMBL" id="HE573025">
    <property type="protein sequence ID" value="CCC50592.1"/>
    <property type="molecule type" value="Genomic_DNA"/>
</dbReference>
<organism evidence="1">
    <name type="scientific">Trypanosoma vivax (strain Y486)</name>
    <dbReference type="NCBI Taxonomy" id="1055687"/>
    <lineage>
        <taxon>Eukaryota</taxon>
        <taxon>Discoba</taxon>
        <taxon>Euglenozoa</taxon>
        <taxon>Kinetoplastea</taxon>
        <taxon>Metakinetoplastina</taxon>
        <taxon>Trypanosomatida</taxon>
        <taxon>Trypanosomatidae</taxon>
        <taxon>Trypanosoma</taxon>
        <taxon>Duttonella</taxon>
    </lineage>
</organism>
<sequence length="114" mass="12620">MASVASYYFPHREWTHGIARKIFYLSRTLPHLPCLLINIPVPSHNFLPDSLSALCLASGSFFRARLDVHAPLRLLLFFFLNQKALTFAPLSLLFSISLAATATVGQGKSESTSL</sequence>
<evidence type="ECO:0000313" key="1">
    <source>
        <dbReference type="EMBL" id="CCC50592.1"/>
    </source>
</evidence>
<dbReference type="AlphaFoldDB" id="G0U2T8"/>
<dbReference type="VEuPathDB" id="TriTrypDB:TvY486_0904130"/>
<name>G0U2T8_TRYVY</name>